<keyword evidence="2" id="KW-0560">Oxidoreductase</keyword>
<sequence length="193" mass="20074">MELTRRDAVAALFAGGGSVIPAVRDVPELVGEPSASGGVEITDDGVGVLTAVARVVYPSEVTGIGEFVDQYVRGLPPARQREIASAARALDKRARGTHGAAMSALSPTECDSVLRSMGVDRTVSSPDGSVPQRVRYHVVNQLLYGLYTSPRGSRLLGVENPIGHPGGYESYQKPPSTTSGSASVNGVGPQSDE</sequence>
<keyword evidence="3" id="KW-1185">Reference proteome</keyword>
<name>A0ABD6CLD3_9EURY</name>
<feature type="compositionally biased region" description="Polar residues" evidence="1">
    <location>
        <begin position="173"/>
        <end position="184"/>
    </location>
</feature>
<evidence type="ECO:0000256" key="1">
    <source>
        <dbReference type="SAM" id="MobiDB-lite"/>
    </source>
</evidence>
<gene>
    <name evidence="2" type="ORF">ACFSBX_02990</name>
</gene>
<reference evidence="2 3" key="1">
    <citation type="journal article" date="2019" name="Int. J. Syst. Evol. Microbiol.">
        <title>The Global Catalogue of Microorganisms (GCM) 10K type strain sequencing project: providing services to taxonomists for standard genome sequencing and annotation.</title>
        <authorList>
            <consortium name="The Broad Institute Genomics Platform"/>
            <consortium name="The Broad Institute Genome Sequencing Center for Infectious Disease"/>
            <person name="Wu L."/>
            <person name="Ma J."/>
        </authorList>
    </citation>
    <scope>NUCLEOTIDE SEQUENCE [LARGE SCALE GENOMIC DNA]</scope>
    <source>
        <strain evidence="2 3">CGMCC 1.12121</strain>
    </source>
</reference>
<dbReference type="RefSeq" id="WP_256421275.1">
    <property type="nucleotide sequence ID" value="NZ_JANHDI010000007.1"/>
</dbReference>
<dbReference type="EC" id="1.-.-.-" evidence="2"/>
<dbReference type="AlphaFoldDB" id="A0ABD6CLD3"/>
<dbReference type="EMBL" id="JBHUDK010000002">
    <property type="protein sequence ID" value="MFD1597922.1"/>
    <property type="molecule type" value="Genomic_DNA"/>
</dbReference>
<protein>
    <submittedName>
        <fullName evidence="2">Gluconate 2-dehydrogenase subunit 3 family protein</fullName>
        <ecNumber evidence="2">1.-.-.-</ecNumber>
    </submittedName>
</protein>
<dbReference type="GO" id="GO:0016491">
    <property type="term" value="F:oxidoreductase activity"/>
    <property type="evidence" value="ECO:0007669"/>
    <property type="project" value="UniProtKB-KW"/>
</dbReference>
<accession>A0ABD6CLD3</accession>
<evidence type="ECO:0000313" key="3">
    <source>
        <dbReference type="Proteomes" id="UP001597085"/>
    </source>
</evidence>
<proteinExistence type="predicted"/>
<feature type="region of interest" description="Disordered" evidence="1">
    <location>
        <begin position="157"/>
        <end position="193"/>
    </location>
</feature>
<organism evidence="2 3">
    <name type="scientific">Halobellus rarus</name>
    <dbReference type="NCBI Taxonomy" id="1126237"/>
    <lineage>
        <taxon>Archaea</taxon>
        <taxon>Methanobacteriati</taxon>
        <taxon>Methanobacteriota</taxon>
        <taxon>Stenosarchaea group</taxon>
        <taxon>Halobacteria</taxon>
        <taxon>Halobacteriales</taxon>
        <taxon>Haloferacaceae</taxon>
        <taxon>Halobellus</taxon>
    </lineage>
</organism>
<evidence type="ECO:0000313" key="2">
    <source>
        <dbReference type="EMBL" id="MFD1597922.1"/>
    </source>
</evidence>
<comment type="caution">
    <text evidence="2">The sequence shown here is derived from an EMBL/GenBank/DDBJ whole genome shotgun (WGS) entry which is preliminary data.</text>
</comment>
<dbReference type="Pfam" id="PF13618">
    <property type="entry name" value="Gluconate_2-dh3"/>
    <property type="match status" value="1"/>
</dbReference>
<dbReference type="InterPro" id="IPR027056">
    <property type="entry name" value="Gluconate_2DH_su3"/>
</dbReference>
<dbReference type="Proteomes" id="UP001597085">
    <property type="component" value="Unassembled WGS sequence"/>
</dbReference>